<evidence type="ECO:0000256" key="16">
    <source>
        <dbReference type="SAM" id="Phobius"/>
    </source>
</evidence>
<evidence type="ECO:0000256" key="3">
    <source>
        <dbReference type="ARBA" id="ARBA00010441"/>
    </source>
</evidence>
<feature type="transmembrane region" description="Helical" evidence="16">
    <location>
        <begin position="45"/>
        <end position="65"/>
    </location>
</feature>
<keyword evidence="9 16" id="KW-1133">Transmembrane helix</keyword>
<dbReference type="NCBIfam" id="TIGR00473">
    <property type="entry name" value="pssA"/>
    <property type="match status" value="1"/>
</dbReference>
<dbReference type="OrthoDB" id="9777147at2"/>
<evidence type="ECO:0000256" key="8">
    <source>
        <dbReference type="ARBA" id="ARBA00022692"/>
    </source>
</evidence>
<keyword evidence="11 16" id="KW-0472">Membrane</keyword>
<proteinExistence type="inferred from homology"/>
<evidence type="ECO:0000313" key="17">
    <source>
        <dbReference type="EMBL" id="PYY27922.1"/>
    </source>
</evidence>
<dbReference type="InterPro" id="IPR048254">
    <property type="entry name" value="CDP_ALCOHOL_P_TRANSF_CS"/>
</dbReference>
<comment type="catalytic activity">
    <reaction evidence="1">
        <text>a CDP-1,2-diacyl-sn-glycerol + L-serine = a 1,2-diacyl-sn-glycero-3-phospho-L-serine + CMP + H(+)</text>
        <dbReference type="Rhea" id="RHEA:16913"/>
        <dbReference type="ChEBI" id="CHEBI:15378"/>
        <dbReference type="ChEBI" id="CHEBI:33384"/>
        <dbReference type="ChEBI" id="CHEBI:57262"/>
        <dbReference type="ChEBI" id="CHEBI:58332"/>
        <dbReference type="ChEBI" id="CHEBI:60377"/>
        <dbReference type="EC" id="2.7.8.8"/>
    </reaction>
</comment>
<dbReference type="Gene3D" id="1.20.120.1760">
    <property type="match status" value="1"/>
</dbReference>
<dbReference type="GO" id="GO:0008654">
    <property type="term" value="P:phospholipid biosynthetic process"/>
    <property type="evidence" value="ECO:0007669"/>
    <property type="project" value="UniProtKB-KW"/>
</dbReference>
<evidence type="ECO:0000313" key="18">
    <source>
        <dbReference type="Proteomes" id="UP000247459"/>
    </source>
</evidence>
<comment type="subcellular location">
    <subcellularLocation>
        <location evidence="2">Endomembrane system</location>
        <topology evidence="2">Multi-pass membrane protein</topology>
    </subcellularLocation>
</comment>
<dbReference type="RefSeq" id="WP_110821551.1">
    <property type="nucleotide sequence ID" value="NZ_PRLG01000021.1"/>
</dbReference>
<evidence type="ECO:0000256" key="1">
    <source>
        <dbReference type="ARBA" id="ARBA00000287"/>
    </source>
</evidence>
<keyword evidence="13" id="KW-1208">Phospholipid metabolism</keyword>
<evidence type="ECO:0000256" key="9">
    <source>
        <dbReference type="ARBA" id="ARBA00022989"/>
    </source>
</evidence>
<comment type="similarity">
    <text evidence="3 15">Belongs to the CDP-alcohol phosphatidyltransferase class-I family.</text>
</comment>
<dbReference type="InterPro" id="IPR043130">
    <property type="entry name" value="CDP-OH_PTrfase_TM_dom"/>
</dbReference>
<feature type="transmembrane region" description="Helical" evidence="16">
    <location>
        <begin position="102"/>
        <end position="122"/>
    </location>
</feature>
<feature type="transmembrane region" description="Helical" evidence="16">
    <location>
        <begin position="77"/>
        <end position="96"/>
    </location>
</feature>
<keyword evidence="12" id="KW-0594">Phospholipid biosynthesis</keyword>
<dbReference type="GO" id="GO:0012505">
    <property type="term" value="C:endomembrane system"/>
    <property type="evidence" value="ECO:0007669"/>
    <property type="project" value="UniProtKB-SubCell"/>
</dbReference>
<name>A0A2W0CCP5_9BACL</name>
<evidence type="ECO:0000256" key="14">
    <source>
        <dbReference type="ARBA" id="ARBA00032361"/>
    </source>
</evidence>
<dbReference type="InterPro" id="IPR050324">
    <property type="entry name" value="CDP-alcohol_PTase-I"/>
</dbReference>
<organism evidence="17 18">
    <name type="scientific">Paenibacillus illinoisensis</name>
    <dbReference type="NCBI Taxonomy" id="59845"/>
    <lineage>
        <taxon>Bacteria</taxon>
        <taxon>Bacillati</taxon>
        <taxon>Bacillota</taxon>
        <taxon>Bacilli</taxon>
        <taxon>Bacillales</taxon>
        <taxon>Paenibacillaceae</taxon>
        <taxon>Paenibacillus</taxon>
    </lineage>
</organism>
<evidence type="ECO:0000256" key="12">
    <source>
        <dbReference type="ARBA" id="ARBA00023209"/>
    </source>
</evidence>
<dbReference type="PROSITE" id="PS00379">
    <property type="entry name" value="CDP_ALCOHOL_P_TRANSF"/>
    <property type="match status" value="1"/>
</dbReference>
<evidence type="ECO:0000256" key="6">
    <source>
        <dbReference type="ARBA" id="ARBA00022516"/>
    </source>
</evidence>
<evidence type="ECO:0000256" key="13">
    <source>
        <dbReference type="ARBA" id="ARBA00023264"/>
    </source>
</evidence>
<feature type="transmembrane region" description="Helical" evidence="16">
    <location>
        <begin position="158"/>
        <end position="178"/>
    </location>
</feature>
<evidence type="ECO:0000256" key="5">
    <source>
        <dbReference type="ARBA" id="ARBA00017171"/>
    </source>
</evidence>
<keyword evidence="6" id="KW-0444">Lipid biosynthesis</keyword>
<evidence type="ECO:0000256" key="15">
    <source>
        <dbReference type="RuleBase" id="RU003750"/>
    </source>
</evidence>
<feature type="transmembrane region" description="Helical" evidence="16">
    <location>
        <begin position="134"/>
        <end position="152"/>
    </location>
</feature>
<sequence>MYKERSIFVNKRGRNLIKWIPSILTLGNLSCGIFAILMLSWDSEAAALLIIIGMIFDLLDGFAARKLHAESLFGQELDSLCDMVTFGVAPALLIYVEKLYHLNMIGVLLVALFIICGAIRLARFNTQADQMNDFLGVPITIAGGFLAIFSLMASQLKMSLTVIVIILLSIFMVSRVRFPSLKKWLK</sequence>
<dbReference type="Pfam" id="PF01066">
    <property type="entry name" value="CDP-OH_P_transf"/>
    <property type="match status" value="1"/>
</dbReference>
<evidence type="ECO:0000256" key="7">
    <source>
        <dbReference type="ARBA" id="ARBA00022679"/>
    </source>
</evidence>
<feature type="transmembrane region" description="Helical" evidence="16">
    <location>
        <begin position="20"/>
        <end position="39"/>
    </location>
</feature>
<comment type="caution">
    <text evidence="17">The sequence shown here is derived from an EMBL/GenBank/DDBJ whole genome shotgun (WGS) entry which is preliminary data.</text>
</comment>
<dbReference type="InterPro" id="IPR004533">
    <property type="entry name" value="CDP-diaglyc--ser_O-PTrfase"/>
</dbReference>
<keyword evidence="7 15" id="KW-0808">Transferase</keyword>
<evidence type="ECO:0000256" key="11">
    <source>
        <dbReference type="ARBA" id="ARBA00023136"/>
    </source>
</evidence>
<evidence type="ECO:0000256" key="10">
    <source>
        <dbReference type="ARBA" id="ARBA00023098"/>
    </source>
</evidence>
<accession>A0A2W0CCP5</accession>
<dbReference type="EC" id="2.7.8.8" evidence="4"/>
<keyword evidence="10" id="KW-0443">Lipid metabolism</keyword>
<dbReference type="PANTHER" id="PTHR14269">
    <property type="entry name" value="CDP-DIACYLGLYCEROL--GLYCEROL-3-PHOSPHATE 3-PHOSPHATIDYLTRANSFERASE-RELATED"/>
    <property type="match status" value="1"/>
</dbReference>
<dbReference type="Proteomes" id="UP000247459">
    <property type="component" value="Unassembled WGS sequence"/>
</dbReference>
<dbReference type="InterPro" id="IPR000462">
    <property type="entry name" value="CDP-OH_P_trans"/>
</dbReference>
<keyword evidence="8 16" id="KW-0812">Transmembrane</keyword>
<protein>
    <recommendedName>
        <fullName evidence="5">CDP-diacylglycerol--serine O-phosphatidyltransferase</fullName>
        <ecNumber evidence="4">2.7.8.8</ecNumber>
    </recommendedName>
    <alternativeName>
        <fullName evidence="14">Phosphatidylserine synthase</fullName>
    </alternativeName>
</protein>
<dbReference type="EMBL" id="PRLG01000021">
    <property type="protein sequence ID" value="PYY27922.1"/>
    <property type="molecule type" value="Genomic_DNA"/>
</dbReference>
<dbReference type="PANTHER" id="PTHR14269:SF61">
    <property type="entry name" value="CDP-DIACYLGLYCEROL--SERINE O-PHOSPHATIDYLTRANSFERASE"/>
    <property type="match status" value="1"/>
</dbReference>
<evidence type="ECO:0000256" key="4">
    <source>
        <dbReference type="ARBA" id="ARBA00013174"/>
    </source>
</evidence>
<evidence type="ECO:0000256" key="2">
    <source>
        <dbReference type="ARBA" id="ARBA00004127"/>
    </source>
</evidence>
<dbReference type="GO" id="GO:0016020">
    <property type="term" value="C:membrane"/>
    <property type="evidence" value="ECO:0007669"/>
    <property type="project" value="InterPro"/>
</dbReference>
<reference evidence="17 18" key="1">
    <citation type="submission" date="2018-01" db="EMBL/GenBank/DDBJ databases">
        <title>Genome sequence of the PGP bacterium Paenibacillus illinoisensis E3.</title>
        <authorList>
            <person name="Rolli E."/>
            <person name="Marasco R."/>
            <person name="Bessem C."/>
            <person name="Michoud G."/>
            <person name="Gaiarsa S."/>
            <person name="Borin S."/>
            <person name="Daffonchio D."/>
        </authorList>
    </citation>
    <scope>NUCLEOTIDE SEQUENCE [LARGE SCALE GENOMIC DNA]</scope>
    <source>
        <strain evidence="17 18">E3</strain>
    </source>
</reference>
<dbReference type="AlphaFoldDB" id="A0A2W0CCP5"/>
<gene>
    <name evidence="17" type="primary">pssA</name>
    <name evidence="17" type="ORF">PIL02S_04595</name>
</gene>
<dbReference type="GO" id="GO:0003882">
    <property type="term" value="F:CDP-diacylglycerol-serine O-phosphatidyltransferase activity"/>
    <property type="evidence" value="ECO:0007669"/>
    <property type="project" value="UniProtKB-EC"/>
</dbReference>